<evidence type="ECO:0000256" key="4">
    <source>
        <dbReference type="ARBA" id="ARBA00022679"/>
    </source>
</evidence>
<dbReference type="Proteomes" id="UP000193804">
    <property type="component" value="Unassembled WGS sequence"/>
</dbReference>
<dbReference type="InterPro" id="IPR005467">
    <property type="entry name" value="His_kinase_dom"/>
</dbReference>
<dbReference type="Gene3D" id="3.30.450.20">
    <property type="entry name" value="PAS domain"/>
    <property type="match status" value="2"/>
</dbReference>
<dbReference type="GO" id="GO:0000155">
    <property type="term" value="F:phosphorelay sensor kinase activity"/>
    <property type="evidence" value="ECO:0007669"/>
    <property type="project" value="InterPro"/>
</dbReference>
<dbReference type="FunFam" id="3.30.565.10:FF:000006">
    <property type="entry name" value="Sensor histidine kinase WalK"/>
    <property type="match status" value="1"/>
</dbReference>
<dbReference type="PANTHER" id="PTHR43304:SF1">
    <property type="entry name" value="PAC DOMAIN-CONTAINING PROTEIN"/>
    <property type="match status" value="1"/>
</dbReference>
<comment type="catalytic activity">
    <reaction evidence="1">
        <text>ATP + protein L-histidine = ADP + protein N-phospho-L-histidine.</text>
        <dbReference type="EC" id="2.7.13.3"/>
    </reaction>
</comment>
<evidence type="ECO:0000256" key="3">
    <source>
        <dbReference type="ARBA" id="ARBA00022553"/>
    </source>
</evidence>
<feature type="domain" description="PAC" evidence="8">
    <location>
        <begin position="464"/>
        <end position="515"/>
    </location>
</feature>
<dbReference type="InterPro" id="IPR036097">
    <property type="entry name" value="HisK_dim/P_sf"/>
</dbReference>
<dbReference type="SUPFAM" id="SSF55785">
    <property type="entry name" value="PYP-like sensor domain (PAS domain)"/>
    <property type="match status" value="2"/>
</dbReference>
<dbReference type="PROSITE" id="PS50109">
    <property type="entry name" value="HIS_KIN"/>
    <property type="match status" value="1"/>
</dbReference>
<dbReference type="STRING" id="1028.SAMN05661096_02485"/>
<keyword evidence="4" id="KW-0808">Transferase</keyword>
<dbReference type="CDD" id="cd00082">
    <property type="entry name" value="HisKA"/>
    <property type="match status" value="1"/>
</dbReference>
<dbReference type="InterPro" id="IPR036890">
    <property type="entry name" value="HATPase_C_sf"/>
</dbReference>
<dbReference type="Pfam" id="PF02518">
    <property type="entry name" value="HATPase_c"/>
    <property type="match status" value="1"/>
</dbReference>
<dbReference type="Pfam" id="PF00512">
    <property type="entry name" value="HisKA"/>
    <property type="match status" value="1"/>
</dbReference>
<dbReference type="AlphaFoldDB" id="A0A1X7K9R5"/>
<dbReference type="EMBL" id="FXAW01000005">
    <property type="protein sequence ID" value="SMG37859.1"/>
    <property type="molecule type" value="Genomic_DNA"/>
</dbReference>
<evidence type="ECO:0000259" key="6">
    <source>
        <dbReference type="PROSITE" id="PS50109"/>
    </source>
</evidence>
<dbReference type="SMART" id="SM00387">
    <property type="entry name" value="HATPase_c"/>
    <property type="match status" value="1"/>
</dbReference>
<dbReference type="OrthoDB" id="9766459at2"/>
<dbReference type="SMART" id="SM00388">
    <property type="entry name" value="HisKA"/>
    <property type="match status" value="1"/>
</dbReference>
<dbReference type="NCBIfam" id="TIGR00229">
    <property type="entry name" value="sensory_box"/>
    <property type="match status" value="2"/>
</dbReference>
<feature type="domain" description="Histidine kinase" evidence="6">
    <location>
        <begin position="533"/>
        <end position="745"/>
    </location>
</feature>
<dbReference type="Gene3D" id="1.10.287.130">
    <property type="match status" value="1"/>
</dbReference>
<keyword evidence="3" id="KW-0597">Phosphoprotein</keyword>
<dbReference type="SUPFAM" id="SSF55874">
    <property type="entry name" value="ATPase domain of HSP90 chaperone/DNA topoisomerase II/histidine kinase"/>
    <property type="match status" value="1"/>
</dbReference>
<evidence type="ECO:0000313" key="9">
    <source>
        <dbReference type="EMBL" id="SMG37859.1"/>
    </source>
</evidence>
<dbReference type="SUPFAM" id="SSF47384">
    <property type="entry name" value="Homodimeric domain of signal transducing histidine kinase"/>
    <property type="match status" value="1"/>
</dbReference>
<evidence type="ECO:0000259" key="8">
    <source>
        <dbReference type="PROSITE" id="PS50113"/>
    </source>
</evidence>
<dbReference type="InterPro" id="IPR003661">
    <property type="entry name" value="HisK_dim/P_dom"/>
</dbReference>
<organism evidence="9 10">
    <name type="scientific">Marivirga sericea</name>
    <dbReference type="NCBI Taxonomy" id="1028"/>
    <lineage>
        <taxon>Bacteria</taxon>
        <taxon>Pseudomonadati</taxon>
        <taxon>Bacteroidota</taxon>
        <taxon>Cytophagia</taxon>
        <taxon>Cytophagales</taxon>
        <taxon>Marivirgaceae</taxon>
        <taxon>Marivirga</taxon>
    </lineage>
</organism>
<dbReference type="PROSITE" id="PS50112">
    <property type="entry name" value="PAS"/>
    <property type="match status" value="1"/>
</dbReference>
<dbReference type="PRINTS" id="PR00344">
    <property type="entry name" value="BCTRLSENSOR"/>
</dbReference>
<dbReference type="RefSeq" id="WP_085517641.1">
    <property type="nucleotide sequence ID" value="NZ_FXAW01000005.1"/>
</dbReference>
<dbReference type="EC" id="2.7.13.3" evidence="2"/>
<dbReference type="InterPro" id="IPR000700">
    <property type="entry name" value="PAS-assoc_C"/>
</dbReference>
<evidence type="ECO:0000256" key="5">
    <source>
        <dbReference type="ARBA" id="ARBA00022777"/>
    </source>
</evidence>
<evidence type="ECO:0000313" key="10">
    <source>
        <dbReference type="Proteomes" id="UP000193804"/>
    </source>
</evidence>
<dbReference type="CDD" id="cd00130">
    <property type="entry name" value="PAS"/>
    <property type="match status" value="1"/>
</dbReference>
<proteinExistence type="predicted"/>
<dbReference type="Gene3D" id="3.30.565.10">
    <property type="entry name" value="Histidine kinase-like ATPase, C-terminal domain"/>
    <property type="match status" value="1"/>
</dbReference>
<dbReference type="PANTHER" id="PTHR43304">
    <property type="entry name" value="PHYTOCHROME-LIKE PROTEIN CPH1"/>
    <property type="match status" value="1"/>
</dbReference>
<feature type="domain" description="PAS" evidence="7">
    <location>
        <begin position="391"/>
        <end position="457"/>
    </location>
</feature>
<evidence type="ECO:0000256" key="1">
    <source>
        <dbReference type="ARBA" id="ARBA00000085"/>
    </source>
</evidence>
<gene>
    <name evidence="9" type="ORF">SAMN05661096_02485</name>
</gene>
<keyword evidence="5" id="KW-0418">Kinase</keyword>
<name>A0A1X7K9R5_9BACT</name>
<dbReference type="Pfam" id="PF13426">
    <property type="entry name" value="PAS_9"/>
    <property type="match status" value="1"/>
</dbReference>
<dbReference type="SMART" id="SM00091">
    <property type="entry name" value="PAS"/>
    <property type="match status" value="2"/>
</dbReference>
<dbReference type="InterPro" id="IPR052162">
    <property type="entry name" value="Sensor_kinase/Photoreceptor"/>
</dbReference>
<dbReference type="InterPro" id="IPR035965">
    <property type="entry name" value="PAS-like_dom_sf"/>
</dbReference>
<dbReference type="InterPro" id="IPR003594">
    <property type="entry name" value="HATPase_dom"/>
</dbReference>
<dbReference type="InterPro" id="IPR004358">
    <property type="entry name" value="Sig_transdc_His_kin-like_C"/>
</dbReference>
<dbReference type="InterPro" id="IPR000014">
    <property type="entry name" value="PAS"/>
</dbReference>
<reference evidence="10" key="1">
    <citation type="submission" date="2017-04" db="EMBL/GenBank/DDBJ databases">
        <authorList>
            <person name="Varghese N."/>
            <person name="Submissions S."/>
        </authorList>
    </citation>
    <scope>NUCLEOTIDE SEQUENCE [LARGE SCALE GENOMIC DNA]</scope>
    <source>
        <strain evidence="10">DSM 4125</strain>
    </source>
</reference>
<accession>A0A1X7K9R5</accession>
<protein>
    <recommendedName>
        <fullName evidence="2">histidine kinase</fullName>
        <ecNumber evidence="2">2.7.13.3</ecNumber>
    </recommendedName>
</protein>
<dbReference type="PROSITE" id="PS50113">
    <property type="entry name" value="PAC"/>
    <property type="match status" value="1"/>
</dbReference>
<keyword evidence="10" id="KW-1185">Reference proteome</keyword>
<evidence type="ECO:0000259" key="7">
    <source>
        <dbReference type="PROSITE" id="PS50112"/>
    </source>
</evidence>
<sequence>MNTRYLEEIGNIFENQNLNYKVLENLSISEFDDYKCYYLLVENSILYVISIGEANSQKSQLFFKNLQKAAQLHSSQKLTFIMDATQLYNIPASVRREIHFFDLSFRKYWAKVLFIYQGVGKVIMDMYSIHKPEQLEGVEKVGNPYLAVEYAINGRQSDILSDDYLNSLTKDELIAEIKRLKAKESIQNTNIENNGNEIIEILTNLSWEGKNTKLLESEVERFNPIQVLINTVITDYKQLARELEEIQEDFYNQLQFQVGEVLHQEATLRAIFDSLESIVWMIDADFNLLAFNSKFYKHVKVQYGIVPEVGMNLLDQKEISSVYEKTISRIKIALNGTEENYRDFYEENGRVVKVVDSKVFPVMVNKHISGVVCITDDITESFEAKEKIKSNERIIASVNKNISEAIYRSTHDKGLIFINEAFVKMFGFDSKEELYHHAKLNSLYANPDDRERLGKLLVKKKEVTNVEVQFQKKNGDTFTGLISSMVSLDEEGSTYFDGAIRDVTAIKSAQEKLKKQNRELKKLNTELDSFVYSASHDLKAPLSSVKGLINLAKDEDDKEKLAHYLDLVDKSINKLDDFIKDIVDLSRNARQEVSAEPIDFNELIQDTLDNYQYLQNYDRIEKKISVESDVPFYSDKRRLKVILNNLISNSIRYFNPFIDDPYVEIVISANETQANISISDNGLGIENQYLEKIFDMFFRASNSSKGTGIGLYIVRETIQKIQGEIHVKSKIDKGTKFTLTIPNLKF</sequence>
<evidence type="ECO:0000256" key="2">
    <source>
        <dbReference type="ARBA" id="ARBA00012438"/>
    </source>
</evidence>